<dbReference type="PROSITE" id="PS50302">
    <property type="entry name" value="PUM"/>
    <property type="match status" value="2"/>
</dbReference>
<reference evidence="4 5" key="2">
    <citation type="submission" date="2013-02" db="EMBL/GenBank/DDBJ databases">
        <title>The Genome Sequence of Plasmodium falciparum FCH/4.</title>
        <authorList>
            <consortium name="The Broad Institute Genome Sequencing Platform"/>
            <consortium name="The Broad Institute Genome Sequencing Center for Infectious Disease"/>
            <person name="Neafsey D."/>
            <person name="Cheeseman I."/>
            <person name="Volkman S."/>
            <person name="Adams J."/>
            <person name="Walker B."/>
            <person name="Young S.K."/>
            <person name="Zeng Q."/>
            <person name="Gargeya S."/>
            <person name="Fitzgerald M."/>
            <person name="Haas B."/>
            <person name="Abouelleil A."/>
            <person name="Alvarado L."/>
            <person name="Arachchi H.M."/>
            <person name="Berlin A.M."/>
            <person name="Chapman S.B."/>
            <person name="Dewar J."/>
            <person name="Goldberg J."/>
            <person name="Griggs A."/>
            <person name="Gujja S."/>
            <person name="Hansen M."/>
            <person name="Howarth C."/>
            <person name="Imamovic A."/>
            <person name="Larimer J."/>
            <person name="McCowan C."/>
            <person name="Murphy C."/>
            <person name="Neiman D."/>
            <person name="Pearson M."/>
            <person name="Priest M."/>
            <person name="Roberts A."/>
            <person name="Saif S."/>
            <person name="Shea T."/>
            <person name="Sisk P."/>
            <person name="Sykes S."/>
            <person name="Wortman J."/>
            <person name="Nusbaum C."/>
            <person name="Birren B."/>
        </authorList>
    </citation>
    <scope>NUCLEOTIDE SEQUENCE [LARGE SCALE GENOMIC DNA]</scope>
    <source>
        <strain evidence="4 5">FCH/4</strain>
    </source>
</reference>
<dbReference type="SUPFAM" id="SSF48371">
    <property type="entry name" value="ARM repeat"/>
    <property type="match status" value="1"/>
</dbReference>
<dbReference type="SMART" id="SM00025">
    <property type="entry name" value="Pumilio"/>
    <property type="match status" value="2"/>
</dbReference>
<sequence>MNPNNNTQIFNYFNYVSNSNFNIQRYLSNNNNNNNNLNNSTDYQQNISYYNTYNSNCYSSASKTYYCNQYLNEYPLFPVSSIDLYNTDNMNYTSNQLYYYHGNDNMNNEELKKKAEQENTHNNVNMNKRGVQNKKNNYNKENYLSPISFTGNICKIAKDQTGCRILQRILEKKNPKHIEEIYNEALDHIIELMVDPFGNYLCQKLMEVCTSEQIEKIIDKSSDQLINASISVHGTRTVQKLIEMVTA</sequence>
<dbReference type="InterPro" id="IPR033133">
    <property type="entry name" value="PUM-HD"/>
</dbReference>
<dbReference type="GO" id="GO:0005737">
    <property type="term" value="C:cytoplasm"/>
    <property type="evidence" value="ECO:0007669"/>
    <property type="project" value="TreeGrafter"/>
</dbReference>
<feature type="repeat" description="Pumilio" evidence="2">
    <location>
        <begin position="184"/>
        <end position="219"/>
    </location>
</feature>
<organism evidence="4 5">
    <name type="scientific">Plasmodium falciparum FCH/4</name>
    <dbReference type="NCBI Taxonomy" id="1036724"/>
    <lineage>
        <taxon>Eukaryota</taxon>
        <taxon>Sar</taxon>
        <taxon>Alveolata</taxon>
        <taxon>Apicomplexa</taxon>
        <taxon>Aconoidasida</taxon>
        <taxon>Haemosporida</taxon>
        <taxon>Plasmodiidae</taxon>
        <taxon>Plasmodium</taxon>
        <taxon>Plasmodium (Laverania)</taxon>
    </lineage>
</organism>
<reference evidence="4 5" key="1">
    <citation type="submission" date="2013-02" db="EMBL/GenBank/DDBJ databases">
        <title>The Genome Annotation of Plasmodium falciparum FCH/4.</title>
        <authorList>
            <consortium name="The Broad Institute Genome Sequencing Platform"/>
            <consortium name="The Broad Institute Genome Sequencing Center for Infectious Disease"/>
            <person name="Neafsey D."/>
            <person name="Hoffman S."/>
            <person name="Volkman S."/>
            <person name="Rosenthal P."/>
            <person name="Walker B."/>
            <person name="Young S.K."/>
            <person name="Zeng Q."/>
            <person name="Gargeya S."/>
            <person name="Fitzgerald M."/>
            <person name="Haas B."/>
            <person name="Abouelleil A."/>
            <person name="Allen A.W."/>
            <person name="Alvarado L."/>
            <person name="Arachchi H.M."/>
            <person name="Berlin A.M."/>
            <person name="Chapman S.B."/>
            <person name="Gainer-Dewar J."/>
            <person name="Goldberg J."/>
            <person name="Griggs A."/>
            <person name="Gujja S."/>
            <person name="Hansen M."/>
            <person name="Howarth C."/>
            <person name="Imamovic A."/>
            <person name="Ireland A."/>
            <person name="Larimer J."/>
            <person name="McCowan C."/>
            <person name="Murphy C."/>
            <person name="Pearson M."/>
            <person name="Poon T.W."/>
            <person name="Priest M."/>
            <person name="Roberts A."/>
            <person name="Saif S."/>
            <person name="Shea T."/>
            <person name="Sisk P."/>
            <person name="Sykes S."/>
            <person name="Wortman J."/>
            <person name="Nusbaum C."/>
            <person name="Birren B."/>
        </authorList>
    </citation>
    <scope>NUCLEOTIDE SEQUENCE [LARGE SCALE GENOMIC DNA]</scope>
    <source>
        <strain evidence="4 5">FCH/4</strain>
    </source>
</reference>
<dbReference type="Proteomes" id="UP000030656">
    <property type="component" value="Unassembled WGS sequence"/>
</dbReference>
<evidence type="ECO:0000259" key="3">
    <source>
        <dbReference type="PROSITE" id="PS50303"/>
    </source>
</evidence>
<dbReference type="PROSITE" id="PS50303">
    <property type="entry name" value="PUM_HD"/>
    <property type="match status" value="1"/>
</dbReference>
<dbReference type="Gene3D" id="1.25.10.10">
    <property type="entry name" value="Leucine-rich Repeat Variant"/>
    <property type="match status" value="1"/>
</dbReference>
<dbReference type="InterPro" id="IPR001313">
    <property type="entry name" value="Pumilio_RNA-bd_rpt"/>
</dbReference>
<evidence type="ECO:0000256" key="2">
    <source>
        <dbReference type="PROSITE-ProRule" id="PRU00317"/>
    </source>
</evidence>
<dbReference type="InterPro" id="IPR016024">
    <property type="entry name" value="ARM-type_fold"/>
</dbReference>
<accession>A0A024VSW0</accession>
<gene>
    <name evidence="4" type="ORF">PFFCH_00719</name>
</gene>
<protein>
    <recommendedName>
        <fullName evidence="3">PUM-HD domain-containing protein</fullName>
    </recommendedName>
</protein>
<dbReference type="GO" id="GO:0003729">
    <property type="term" value="F:mRNA binding"/>
    <property type="evidence" value="ECO:0007669"/>
    <property type="project" value="TreeGrafter"/>
</dbReference>
<evidence type="ECO:0000313" key="5">
    <source>
        <dbReference type="Proteomes" id="UP000030656"/>
    </source>
</evidence>
<dbReference type="GO" id="GO:0010608">
    <property type="term" value="P:post-transcriptional regulation of gene expression"/>
    <property type="evidence" value="ECO:0007669"/>
    <property type="project" value="TreeGrafter"/>
</dbReference>
<evidence type="ECO:0000256" key="1">
    <source>
        <dbReference type="ARBA" id="ARBA00022737"/>
    </source>
</evidence>
<dbReference type="InterPro" id="IPR011989">
    <property type="entry name" value="ARM-like"/>
</dbReference>
<feature type="domain" description="PUM-HD" evidence="3">
    <location>
        <begin position="125"/>
        <end position="247"/>
    </location>
</feature>
<dbReference type="AlphaFoldDB" id="A0A024VSW0"/>
<dbReference type="PANTHER" id="PTHR12537:SF13">
    <property type="entry name" value="PUMILIO HOMOLOGY DOMAIN FAMILY MEMBER 4"/>
    <property type="match status" value="1"/>
</dbReference>
<feature type="repeat" description="Pumilio" evidence="2">
    <location>
        <begin position="148"/>
        <end position="183"/>
    </location>
</feature>
<evidence type="ECO:0000313" key="4">
    <source>
        <dbReference type="EMBL" id="ETW31829.1"/>
    </source>
</evidence>
<dbReference type="PANTHER" id="PTHR12537">
    <property type="entry name" value="RNA BINDING PROTEIN PUMILIO-RELATED"/>
    <property type="match status" value="1"/>
</dbReference>
<name>A0A024VSW0_PLAFA</name>
<keyword evidence="1" id="KW-0677">Repeat</keyword>
<dbReference type="EMBL" id="KI927823">
    <property type="protein sequence ID" value="ETW31829.1"/>
    <property type="molecule type" value="Genomic_DNA"/>
</dbReference>
<dbReference type="Pfam" id="PF00806">
    <property type="entry name" value="PUF"/>
    <property type="match status" value="3"/>
</dbReference>
<proteinExistence type="predicted"/>